<name>A0AAF0UHF6_SOLVR</name>
<accession>A0AAF0UHF6</accession>
<protein>
    <submittedName>
        <fullName evidence="1">Uncharacterized protein</fullName>
    </submittedName>
</protein>
<organism evidence="1 2">
    <name type="scientific">Solanum verrucosum</name>
    <dbReference type="NCBI Taxonomy" id="315347"/>
    <lineage>
        <taxon>Eukaryota</taxon>
        <taxon>Viridiplantae</taxon>
        <taxon>Streptophyta</taxon>
        <taxon>Embryophyta</taxon>
        <taxon>Tracheophyta</taxon>
        <taxon>Spermatophyta</taxon>
        <taxon>Magnoliopsida</taxon>
        <taxon>eudicotyledons</taxon>
        <taxon>Gunneridae</taxon>
        <taxon>Pentapetalae</taxon>
        <taxon>asterids</taxon>
        <taxon>lamiids</taxon>
        <taxon>Solanales</taxon>
        <taxon>Solanaceae</taxon>
        <taxon>Solanoideae</taxon>
        <taxon>Solaneae</taxon>
        <taxon>Solanum</taxon>
    </lineage>
</organism>
<reference evidence="1" key="1">
    <citation type="submission" date="2023-08" db="EMBL/GenBank/DDBJ databases">
        <title>A de novo genome assembly of Solanum verrucosum Schlechtendal, a Mexican diploid species geographically isolated from the other diploid A-genome species in potato relatives.</title>
        <authorList>
            <person name="Hosaka K."/>
        </authorList>
    </citation>
    <scope>NUCLEOTIDE SEQUENCE</scope>
    <source>
        <tissue evidence="1">Young leaves</tissue>
    </source>
</reference>
<dbReference type="AlphaFoldDB" id="A0AAF0UHF6"/>
<evidence type="ECO:0000313" key="2">
    <source>
        <dbReference type="Proteomes" id="UP001234989"/>
    </source>
</evidence>
<dbReference type="Proteomes" id="UP001234989">
    <property type="component" value="Chromosome 9"/>
</dbReference>
<gene>
    <name evidence="1" type="ORF">MTR67_039309</name>
</gene>
<dbReference type="EMBL" id="CP133620">
    <property type="protein sequence ID" value="WMV45924.1"/>
    <property type="molecule type" value="Genomic_DNA"/>
</dbReference>
<proteinExistence type="predicted"/>
<keyword evidence="2" id="KW-1185">Reference proteome</keyword>
<evidence type="ECO:0000313" key="1">
    <source>
        <dbReference type="EMBL" id="WMV45924.1"/>
    </source>
</evidence>
<sequence>MICVIGRYSTASQNYSATRRLLILSPFLSFTFRASRTRTKGGVRPFGESPSVLGDTQASASSFFLAFFVPFCA</sequence>